<dbReference type="EMBL" id="CAJPDS010000019">
    <property type="protein sequence ID" value="CAF9917153.1"/>
    <property type="molecule type" value="Genomic_DNA"/>
</dbReference>
<accession>A0A8H3IFX4</accession>
<dbReference type="Proteomes" id="UP000664521">
    <property type="component" value="Unassembled WGS sequence"/>
</dbReference>
<reference evidence="2" key="1">
    <citation type="submission" date="2021-03" db="EMBL/GenBank/DDBJ databases">
        <authorList>
            <person name="Tagirdzhanova G."/>
        </authorList>
    </citation>
    <scope>NUCLEOTIDE SEQUENCE</scope>
</reference>
<sequence>MGCFERLGHLKRHLARLRPGHKRTKELNIGEPFAFRKDTNPSQHGFHGEGDPFSSLSDILEERDSLMKEKLGLQHASAISRQQLIADPPSSANSRQPTLYGSSTHLPHGHLRWADGPGVHA</sequence>
<feature type="compositionally biased region" description="Polar residues" evidence="1">
    <location>
        <begin position="90"/>
        <end position="105"/>
    </location>
</feature>
<comment type="caution">
    <text evidence="2">The sequence shown here is derived from an EMBL/GenBank/DDBJ whole genome shotgun (WGS) entry which is preliminary data.</text>
</comment>
<proteinExistence type="predicted"/>
<gene>
    <name evidence="2" type="ORF">HETSPECPRED_003154</name>
</gene>
<evidence type="ECO:0000313" key="3">
    <source>
        <dbReference type="Proteomes" id="UP000664521"/>
    </source>
</evidence>
<dbReference type="AlphaFoldDB" id="A0A8H3IFX4"/>
<evidence type="ECO:0000313" key="2">
    <source>
        <dbReference type="EMBL" id="CAF9917153.1"/>
    </source>
</evidence>
<protein>
    <submittedName>
        <fullName evidence="2">Uncharacterized protein</fullName>
    </submittedName>
</protein>
<feature type="region of interest" description="Disordered" evidence="1">
    <location>
        <begin position="80"/>
        <end position="121"/>
    </location>
</feature>
<dbReference type="OrthoDB" id="4154127at2759"/>
<feature type="region of interest" description="Disordered" evidence="1">
    <location>
        <begin position="34"/>
        <end position="53"/>
    </location>
</feature>
<name>A0A8H3IFX4_9LECA</name>
<keyword evidence="3" id="KW-1185">Reference proteome</keyword>
<organism evidence="2 3">
    <name type="scientific">Heterodermia speciosa</name>
    <dbReference type="NCBI Taxonomy" id="116794"/>
    <lineage>
        <taxon>Eukaryota</taxon>
        <taxon>Fungi</taxon>
        <taxon>Dikarya</taxon>
        <taxon>Ascomycota</taxon>
        <taxon>Pezizomycotina</taxon>
        <taxon>Lecanoromycetes</taxon>
        <taxon>OSLEUM clade</taxon>
        <taxon>Lecanoromycetidae</taxon>
        <taxon>Caliciales</taxon>
        <taxon>Physciaceae</taxon>
        <taxon>Heterodermia</taxon>
    </lineage>
</organism>
<evidence type="ECO:0000256" key="1">
    <source>
        <dbReference type="SAM" id="MobiDB-lite"/>
    </source>
</evidence>